<evidence type="ECO:0000256" key="7">
    <source>
        <dbReference type="ARBA" id="ARBA00022840"/>
    </source>
</evidence>
<dbReference type="SUPFAM" id="SSF52172">
    <property type="entry name" value="CheY-like"/>
    <property type="match status" value="1"/>
</dbReference>
<feature type="domain" description="HTH araC/xylS-type" evidence="13">
    <location>
        <begin position="1255"/>
        <end position="1355"/>
    </location>
</feature>
<dbReference type="SMART" id="SM00342">
    <property type="entry name" value="HTH_ARAC"/>
    <property type="match status" value="1"/>
</dbReference>
<dbReference type="CDD" id="cd00082">
    <property type="entry name" value="HisKA"/>
    <property type="match status" value="1"/>
</dbReference>
<evidence type="ECO:0000256" key="8">
    <source>
        <dbReference type="ARBA" id="ARBA00023012"/>
    </source>
</evidence>
<dbReference type="FunFam" id="3.30.565.10:FF:000037">
    <property type="entry name" value="Hybrid sensor histidine kinase/response regulator"/>
    <property type="match status" value="1"/>
</dbReference>
<dbReference type="GO" id="GO:0043565">
    <property type="term" value="F:sequence-specific DNA binding"/>
    <property type="evidence" value="ECO:0007669"/>
    <property type="project" value="InterPro"/>
</dbReference>
<dbReference type="SUPFAM" id="SSF47384">
    <property type="entry name" value="Homodimeric domain of signal transducing histidine kinase"/>
    <property type="match status" value="1"/>
</dbReference>
<dbReference type="InterPro" id="IPR013783">
    <property type="entry name" value="Ig-like_fold"/>
</dbReference>
<evidence type="ECO:0000256" key="12">
    <source>
        <dbReference type="SAM" id="Phobius"/>
    </source>
</evidence>
<dbReference type="InterPro" id="IPR036890">
    <property type="entry name" value="HATPase_C_sf"/>
</dbReference>
<keyword evidence="6" id="KW-0418">Kinase</keyword>
<evidence type="ECO:0000313" key="17">
    <source>
        <dbReference type="Proteomes" id="UP000585050"/>
    </source>
</evidence>
<evidence type="ECO:0000256" key="1">
    <source>
        <dbReference type="ARBA" id="ARBA00000085"/>
    </source>
</evidence>
<dbReference type="Gene3D" id="1.10.287.130">
    <property type="match status" value="1"/>
</dbReference>
<keyword evidence="9" id="KW-0805">Transcription regulation</keyword>
<dbReference type="FunFam" id="1.10.287.130:FF:000045">
    <property type="entry name" value="Two-component system sensor histidine kinase/response regulator"/>
    <property type="match status" value="1"/>
</dbReference>
<dbReference type="SMART" id="SM00388">
    <property type="entry name" value="HisKA"/>
    <property type="match status" value="1"/>
</dbReference>
<dbReference type="InterPro" id="IPR003594">
    <property type="entry name" value="HATPase_dom"/>
</dbReference>
<dbReference type="SUPFAM" id="SSF55874">
    <property type="entry name" value="ATPase domain of HSP90 chaperone/DNA topoisomerase II/histidine kinase"/>
    <property type="match status" value="1"/>
</dbReference>
<dbReference type="SMART" id="SM00387">
    <property type="entry name" value="HATPase_c"/>
    <property type="match status" value="1"/>
</dbReference>
<evidence type="ECO:0000256" key="6">
    <source>
        <dbReference type="ARBA" id="ARBA00022777"/>
    </source>
</evidence>
<dbReference type="Pfam" id="PF00512">
    <property type="entry name" value="HisKA"/>
    <property type="match status" value="1"/>
</dbReference>
<feature type="domain" description="Response regulatory" evidence="15">
    <location>
        <begin position="1108"/>
        <end position="1223"/>
    </location>
</feature>
<feature type="domain" description="Histidine kinase" evidence="14">
    <location>
        <begin position="857"/>
        <end position="1073"/>
    </location>
</feature>
<dbReference type="Gene3D" id="2.60.40.10">
    <property type="entry name" value="Immunoglobulins"/>
    <property type="match status" value="1"/>
</dbReference>
<keyword evidence="5" id="KW-0547">Nucleotide-binding</keyword>
<dbReference type="Gene3D" id="3.40.50.2300">
    <property type="match status" value="1"/>
</dbReference>
<dbReference type="PROSITE" id="PS50109">
    <property type="entry name" value="HIS_KIN"/>
    <property type="match status" value="1"/>
</dbReference>
<feature type="modified residue" description="4-aspartylphosphate" evidence="11">
    <location>
        <position position="1156"/>
    </location>
</feature>
<evidence type="ECO:0000313" key="16">
    <source>
        <dbReference type="EMBL" id="NLR93623.1"/>
    </source>
</evidence>
<keyword evidence="10" id="KW-0804">Transcription</keyword>
<dbReference type="CDD" id="cd00075">
    <property type="entry name" value="HATPase"/>
    <property type="match status" value="1"/>
</dbReference>
<dbReference type="SMART" id="SM00448">
    <property type="entry name" value="REC"/>
    <property type="match status" value="1"/>
</dbReference>
<sequence>MINRFFILIIVQLLLVPNLHASIKSIPYFNTLTNTDGLNQNTINCLHQDEFGFIWMGTPNGLIRYDGNEFKSFIHEPGDEKSLINSSVYDIYDDKKGKLWLSTNAGISIYSINNNSFLNLPEINNFLINGNKVVKIIEVNDNKKWILTKKDLLLVEGELQNISVKKVDVAGSRIEKDITYSDMVIYNGTYYILTNKALHISKRGEEGNFFTIEELEISQYKDHFFSKMMLDKEKKNLYVSTRQKILTFDLNWEKIRLVNSKDLSNYAIGNSHFHITNFESDNKGNIWVTTFGGGVIRYHNESQSILRYKHSDEDFSLSSNIINDILLEESGVVWFATGHGGISILDPYKKLFHIIGNNKVRSNSLSSNLVNDILIDSKNRLWVGHFLNGINISEQEFNLEKSHEMTFKSSLSHLNVNSLKEINNQIFIGTNKGLYIYDLKQEKYLEIKGFPSNINVVDELEGIDGKIIFSVGRKIYEFDLGGQKVVNNQKINVIPFHENLKVKGHVNQIFDNNKSIYFATNNGLFQYFKDSHKVKSFHTSKVDVNSLGEDKVFTIYRSSTNVLWIGTFGGGLHKCIERDNSIIGFERITRANGLPDNVIYSILEDKEGLLWLSTDDGIVKFNPKNNAIKIYDTSDGLSANNFRKSSYFKDQYGTLLMGSLKGVVAFNPLEIKNNPIVPNPQILHLKIRNEEIEANKKYDDKTLLTSPIFNTESITLPYEMNQITLELGALNPEGINNTKFAYRLKGIDTKWTMTETDQRHANYIKLPSGEYTFELKAYNSDGVESEEVKRLDIIIESPWYRTFTAYFFYLLILSLIIFGVTKYLSNMIRLQKRVLAEQKDKEHLTEINEAKLTFFTNISHELRTPLTLILSPLEKLAYDNRLHPELKSFVENININGQRLLNLTNSLIDFRKIGKGELKLKPIKQDIAPFVKKTADAFIDYSKDKNINYDVQIETAPIKGWFDKAVIERIMFNLLSNAFKYTPKGGQISFHVVQDHDNMVMTVEDNGIGIKQEEISHIFERFYNGENQETVFGSSGIGLFLVKQLLDLQHGTITVDSKEHRGTKFVVSIPTNIEEATKELQNINEDEVIEKEAKKDSVPDVTKNNKPKILVVDDNEDIRSLIHQLFDDRYQVFDAVDGEDGLEKTMSIGPDVLLLDINMPKMNGYELAEHLKGNPETSHISIIFLSALVDYESKKKALEKGGQIHISKPFSPYMLELQVNNLIAQKSHESEKLKKKIIMSPDKEEILTRDEILLKKIKEIIEENYGDDQFNIDQIADSVNMSYIQFYRKFKLISGLNANKYLREYRLKKAAHLLEHDDALSIREVMYTVGFNSQSYFTKAFKKQYAVTPAAYKKQFKKESDKLM</sequence>
<dbReference type="InterPro" id="IPR036097">
    <property type="entry name" value="HisK_dim/P_sf"/>
</dbReference>
<evidence type="ECO:0000256" key="2">
    <source>
        <dbReference type="ARBA" id="ARBA00012438"/>
    </source>
</evidence>
<dbReference type="Pfam" id="PF07494">
    <property type="entry name" value="Reg_prop"/>
    <property type="match status" value="3"/>
</dbReference>
<dbReference type="PRINTS" id="PR00344">
    <property type="entry name" value="BCTRLSENSOR"/>
</dbReference>
<dbReference type="InterPro" id="IPR004358">
    <property type="entry name" value="Sig_transdc_His_kin-like_C"/>
</dbReference>
<feature type="transmembrane region" description="Helical" evidence="12">
    <location>
        <begin position="806"/>
        <end position="824"/>
    </location>
</feature>
<evidence type="ECO:0000256" key="9">
    <source>
        <dbReference type="ARBA" id="ARBA00023015"/>
    </source>
</evidence>
<keyword evidence="12" id="KW-1133">Transmembrane helix</keyword>
<dbReference type="Gene3D" id="2.130.10.10">
    <property type="entry name" value="YVTN repeat-like/Quinoprotein amine dehydrogenase"/>
    <property type="match status" value="3"/>
</dbReference>
<dbReference type="InterPro" id="IPR011110">
    <property type="entry name" value="Reg_prop"/>
</dbReference>
<comment type="catalytic activity">
    <reaction evidence="1">
        <text>ATP + protein L-histidine = ADP + protein N-phospho-L-histidine.</text>
        <dbReference type="EC" id="2.7.13.3"/>
    </reaction>
</comment>
<dbReference type="InterPro" id="IPR015943">
    <property type="entry name" value="WD40/YVTN_repeat-like_dom_sf"/>
</dbReference>
<keyword evidence="17" id="KW-1185">Reference proteome</keyword>
<dbReference type="PANTHER" id="PTHR43547:SF2">
    <property type="entry name" value="HYBRID SIGNAL TRANSDUCTION HISTIDINE KINASE C"/>
    <property type="match status" value="1"/>
</dbReference>
<dbReference type="InterPro" id="IPR011123">
    <property type="entry name" value="Y_Y_Y"/>
</dbReference>
<dbReference type="EC" id="2.7.13.3" evidence="2"/>
<name>A0A7X8SNX3_9BACT</name>
<organism evidence="16 17">
    <name type="scientific">Flammeovirga agarivorans</name>
    <dbReference type="NCBI Taxonomy" id="2726742"/>
    <lineage>
        <taxon>Bacteria</taxon>
        <taxon>Pseudomonadati</taxon>
        <taxon>Bacteroidota</taxon>
        <taxon>Cytophagia</taxon>
        <taxon>Cytophagales</taxon>
        <taxon>Flammeovirgaceae</taxon>
        <taxon>Flammeovirga</taxon>
    </lineage>
</organism>
<evidence type="ECO:0000259" key="14">
    <source>
        <dbReference type="PROSITE" id="PS50109"/>
    </source>
</evidence>
<evidence type="ECO:0000259" key="13">
    <source>
        <dbReference type="PROSITE" id="PS01124"/>
    </source>
</evidence>
<dbReference type="RefSeq" id="WP_168884338.1">
    <property type="nucleotide sequence ID" value="NZ_JABAIL010000007.1"/>
</dbReference>
<gene>
    <name evidence="16" type="ORF">HGP29_20660</name>
</gene>
<comment type="caution">
    <text evidence="16">The sequence shown here is derived from an EMBL/GenBank/DDBJ whole genome shotgun (WGS) entry which is preliminary data.</text>
</comment>
<evidence type="ECO:0000256" key="3">
    <source>
        <dbReference type="ARBA" id="ARBA00022553"/>
    </source>
</evidence>
<evidence type="ECO:0000256" key="11">
    <source>
        <dbReference type="PROSITE-ProRule" id="PRU00169"/>
    </source>
</evidence>
<dbReference type="Proteomes" id="UP000585050">
    <property type="component" value="Unassembled WGS sequence"/>
</dbReference>
<dbReference type="GO" id="GO:0005524">
    <property type="term" value="F:ATP binding"/>
    <property type="evidence" value="ECO:0007669"/>
    <property type="project" value="UniProtKB-KW"/>
</dbReference>
<dbReference type="InterPro" id="IPR001789">
    <property type="entry name" value="Sig_transdc_resp-reg_receiver"/>
</dbReference>
<dbReference type="PANTHER" id="PTHR43547">
    <property type="entry name" value="TWO-COMPONENT HISTIDINE KINASE"/>
    <property type="match status" value="1"/>
</dbReference>
<keyword evidence="7" id="KW-0067">ATP-binding</keyword>
<dbReference type="InterPro" id="IPR018060">
    <property type="entry name" value="HTH_AraC"/>
</dbReference>
<dbReference type="SUPFAM" id="SSF46689">
    <property type="entry name" value="Homeodomain-like"/>
    <property type="match status" value="2"/>
</dbReference>
<proteinExistence type="predicted"/>
<dbReference type="GO" id="GO:0000155">
    <property type="term" value="F:phosphorelay sensor kinase activity"/>
    <property type="evidence" value="ECO:0007669"/>
    <property type="project" value="InterPro"/>
</dbReference>
<dbReference type="InterPro" id="IPR011006">
    <property type="entry name" value="CheY-like_superfamily"/>
</dbReference>
<evidence type="ECO:0000256" key="10">
    <source>
        <dbReference type="ARBA" id="ARBA00023163"/>
    </source>
</evidence>
<keyword evidence="4" id="KW-0808">Transferase</keyword>
<dbReference type="EMBL" id="JABAIL010000007">
    <property type="protein sequence ID" value="NLR93623.1"/>
    <property type="molecule type" value="Genomic_DNA"/>
</dbReference>
<dbReference type="Pfam" id="PF07495">
    <property type="entry name" value="Y_Y_Y"/>
    <property type="match status" value="1"/>
</dbReference>
<accession>A0A7X8SNX3</accession>
<dbReference type="GO" id="GO:0003700">
    <property type="term" value="F:DNA-binding transcription factor activity"/>
    <property type="evidence" value="ECO:0007669"/>
    <property type="project" value="InterPro"/>
</dbReference>
<dbReference type="InterPro" id="IPR003661">
    <property type="entry name" value="HisK_dim/P_dom"/>
</dbReference>
<protein>
    <recommendedName>
        <fullName evidence="2">histidine kinase</fullName>
        <ecNumber evidence="2">2.7.13.3</ecNumber>
    </recommendedName>
</protein>
<dbReference type="Gene3D" id="3.30.565.10">
    <property type="entry name" value="Histidine kinase-like ATPase, C-terminal domain"/>
    <property type="match status" value="1"/>
</dbReference>
<evidence type="ECO:0000256" key="4">
    <source>
        <dbReference type="ARBA" id="ARBA00022679"/>
    </source>
</evidence>
<evidence type="ECO:0000259" key="15">
    <source>
        <dbReference type="PROSITE" id="PS50110"/>
    </source>
</evidence>
<dbReference type="Pfam" id="PF00072">
    <property type="entry name" value="Response_reg"/>
    <property type="match status" value="1"/>
</dbReference>
<keyword evidence="12" id="KW-0812">Transmembrane</keyword>
<dbReference type="Gene3D" id="1.10.10.60">
    <property type="entry name" value="Homeodomain-like"/>
    <property type="match status" value="2"/>
</dbReference>
<keyword evidence="3 11" id="KW-0597">Phosphoprotein</keyword>
<dbReference type="Pfam" id="PF12833">
    <property type="entry name" value="HTH_18"/>
    <property type="match status" value="1"/>
</dbReference>
<evidence type="ECO:0000256" key="5">
    <source>
        <dbReference type="ARBA" id="ARBA00022741"/>
    </source>
</evidence>
<reference evidence="16 17" key="1">
    <citation type="submission" date="2020-04" db="EMBL/GenBank/DDBJ databases">
        <title>Flammeovirga sp. SR4, a novel species isolated from seawater.</title>
        <authorList>
            <person name="Wang X."/>
        </authorList>
    </citation>
    <scope>NUCLEOTIDE SEQUENCE [LARGE SCALE GENOMIC DNA]</scope>
    <source>
        <strain evidence="16 17">SR4</strain>
    </source>
</reference>
<dbReference type="PROSITE" id="PS50110">
    <property type="entry name" value="RESPONSE_REGULATORY"/>
    <property type="match status" value="1"/>
</dbReference>
<dbReference type="SUPFAM" id="SSF63829">
    <property type="entry name" value="Calcium-dependent phosphotriesterase"/>
    <property type="match status" value="1"/>
</dbReference>
<dbReference type="InterPro" id="IPR005467">
    <property type="entry name" value="His_kinase_dom"/>
</dbReference>
<dbReference type="PROSITE" id="PS01124">
    <property type="entry name" value="HTH_ARAC_FAMILY_2"/>
    <property type="match status" value="1"/>
</dbReference>
<keyword evidence="12" id="KW-0472">Membrane</keyword>
<dbReference type="Pfam" id="PF02518">
    <property type="entry name" value="HATPase_c"/>
    <property type="match status" value="1"/>
</dbReference>
<keyword evidence="8" id="KW-0902">Two-component regulatory system</keyword>
<dbReference type="InterPro" id="IPR009057">
    <property type="entry name" value="Homeodomain-like_sf"/>
</dbReference>